<evidence type="ECO:0000256" key="4">
    <source>
        <dbReference type="ARBA" id="ARBA00022679"/>
    </source>
</evidence>
<keyword evidence="8" id="KW-0902">Two-component regulatory system</keyword>
<keyword evidence="7" id="KW-0067">ATP-binding</keyword>
<dbReference type="Gene3D" id="3.30.565.10">
    <property type="entry name" value="Histidine kinase-like ATPase, C-terminal domain"/>
    <property type="match status" value="1"/>
</dbReference>
<evidence type="ECO:0000256" key="1">
    <source>
        <dbReference type="ARBA" id="ARBA00000085"/>
    </source>
</evidence>
<dbReference type="EMBL" id="FNUC01000004">
    <property type="protein sequence ID" value="SEF10117.1"/>
    <property type="molecule type" value="Genomic_DNA"/>
</dbReference>
<evidence type="ECO:0000256" key="10">
    <source>
        <dbReference type="SAM" id="Phobius"/>
    </source>
</evidence>
<dbReference type="SUPFAM" id="SSF55874">
    <property type="entry name" value="ATPase domain of HSP90 chaperone/DNA topoisomerase II/histidine kinase"/>
    <property type="match status" value="1"/>
</dbReference>
<dbReference type="GO" id="GO:0000155">
    <property type="term" value="F:phosphorelay sensor kinase activity"/>
    <property type="evidence" value="ECO:0007669"/>
    <property type="project" value="InterPro"/>
</dbReference>
<feature type="transmembrane region" description="Helical" evidence="10">
    <location>
        <begin position="168"/>
        <end position="191"/>
    </location>
</feature>
<dbReference type="AlphaFoldDB" id="A0A1H5PAS0"/>
<dbReference type="GO" id="GO:0016020">
    <property type="term" value="C:membrane"/>
    <property type="evidence" value="ECO:0007669"/>
    <property type="project" value="InterPro"/>
</dbReference>
<accession>A0A1H5PAS0</accession>
<dbReference type="InterPro" id="IPR036890">
    <property type="entry name" value="HATPase_C_sf"/>
</dbReference>
<feature type="compositionally biased region" description="Pro residues" evidence="9">
    <location>
        <begin position="77"/>
        <end position="86"/>
    </location>
</feature>
<dbReference type="InterPro" id="IPR050482">
    <property type="entry name" value="Sensor_HK_TwoCompSys"/>
</dbReference>
<keyword evidence="6 12" id="KW-0418">Kinase</keyword>
<dbReference type="InterPro" id="IPR011712">
    <property type="entry name" value="Sig_transdc_His_kin_sub3_dim/P"/>
</dbReference>
<feature type="transmembrane region" description="Helical" evidence="10">
    <location>
        <begin position="122"/>
        <end position="148"/>
    </location>
</feature>
<feature type="region of interest" description="Disordered" evidence="9">
    <location>
        <begin position="74"/>
        <end position="99"/>
    </location>
</feature>
<evidence type="ECO:0000256" key="7">
    <source>
        <dbReference type="ARBA" id="ARBA00022840"/>
    </source>
</evidence>
<dbReference type="PANTHER" id="PTHR24421:SF10">
    <property type="entry name" value="NITRATE_NITRITE SENSOR PROTEIN NARQ"/>
    <property type="match status" value="1"/>
</dbReference>
<protein>
    <recommendedName>
        <fullName evidence="2">histidine kinase</fullName>
        <ecNumber evidence="2">2.7.13.3</ecNumber>
    </recommendedName>
</protein>
<evidence type="ECO:0000256" key="9">
    <source>
        <dbReference type="SAM" id="MobiDB-lite"/>
    </source>
</evidence>
<evidence type="ECO:0000256" key="6">
    <source>
        <dbReference type="ARBA" id="ARBA00022777"/>
    </source>
</evidence>
<dbReference type="InterPro" id="IPR003594">
    <property type="entry name" value="HATPase_dom"/>
</dbReference>
<feature type="domain" description="Histidine kinase/HSP90-like ATPase" evidence="11">
    <location>
        <begin position="331"/>
        <end position="428"/>
    </location>
</feature>
<dbReference type="Pfam" id="PF07730">
    <property type="entry name" value="HisKA_3"/>
    <property type="match status" value="1"/>
</dbReference>
<dbReference type="Pfam" id="PF13796">
    <property type="entry name" value="Sensor"/>
    <property type="match status" value="1"/>
</dbReference>
<keyword evidence="10" id="KW-1133">Transmembrane helix</keyword>
<evidence type="ECO:0000256" key="8">
    <source>
        <dbReference type="ARBA" id="ARBA00023012"/>
    </source>
</evidence>
<keyword evidence="3" id="KW-0597">Phosphoprotein</keyword>
<dbReference type="GO" id="GO:0005524">
    <property type="term" value="F:ATP binding"/>
    <property type="evidence" value="ECO:0007669"/>
    <property type="project" value="UniProtKB-KW"/>
</dbReference>
<organism evidence="12 13">
    <name type="scientific">Jiangella alba</name>
    <dbReference type="NCBI Taxonomy" id="561176"/>
    <lineage>
        <taxon>Bacteria</taxon>
        <taxon>Bacillati</taxon>
        <taxon>Actinomycetota</taxon>
        <taxon>Actinomycetes</taxon>
        <taxon>Jiangellales</taxon>
        <taxon>Jiangellaceae</taxon>
        <taxon>Jiangella</taxon>
    </lineage>
</organism>
<feature type="transmembrane region" description="Helical" evidence="10">
    <location>
        <begin position="26"/>
        <end position="51"/>
    </location>
</feature>
<evidence type="ECO:0000256" key="5">
    <source>
        <dbReference type="ARBA" id="ARBA00022741"/>
    </source>
</evidence>
<comment type="catalytic activity">
    <reaction evidence="1">
        <text>ATP + protein L-histidine = ADP + protein N-phospho-L-histidine.</text>
        <dbReference type="EC" id="2.7.13.3"/>
    </reaction>
</comment>
<name>A0A1H5PAS0_9ACTN</name>
<dbReference type="PANTHER" id="PTHR24421">
    <property type="entry name" value="NITRATE/NITRITE SENSOR PROTEIN NARX-RELATED"/>
    <property type="match status" value="1"/>
</dbReference>
<evidence type="ECO:0000256" key="3">
    <source>
        <dbReference type="ARBA" id="ARBA00022553"/>
    </source>
</evidence>
<evidence type="ECO:0000313" key="12">
    <source>
        <dbReference type="EMBL" id="SEF10117.1"/>
    </source>
</evidence>
<gene>
    <name evidence="12" type="ORF">SAMN04488561_3897</name>
</gene>
<keyword evidence="13" id="KW-1185">Reference proteome</keyword>
<dbReference type="InterPro" id="IPR025828">
    <property type="entry name" value="Put_sensor_dom"/>
</dbReference>
<dbReference type="Pfam" id="PF02518">
    <property type="entry name" value="HATPase_c"/>
    <property type="match status" value="1"/>
</dbReference>
<evidence type="ECO:0000259" key="11">
    <source>
        <dbReference type="SMART" id="SM00387"/>
    </source>
</evidence>
<dbReference type="EC" id="2.7.13.3" evidence="2"/>
<keyword evidence="5" id="KW-0547">Nucleotide-binding</keyword>
<dbReference type="Proteomes" id="UP000181980">
    <property type="component" value="Unassembled WGS sequence"/>
</dbReference>
<evidence type="ECO:0000313" key="13">
    <source>
        <dbReference type="Proteomes" id="UP000181980"/>
    </source>
</evidence>
<dbReference type="Gene3D" id="1.20.5.1930">
    <property type="match status" value="1"/>
</dbReference>
<keyword evidence="10" id="KW-0472">Membrane</keyword>
<evidence type="ECO:0000256" key="2">
    <source>
        <dbReference type="ARBA" id="ARBA00012438"/>
    </source>
</evidence>
<keyword evidence="10" id="KW-0812">Transmembrane</keyword>
<dbReference type="OrthoDB" id="5242012at2"/>
<dbReference type="CDD" id="cd16917">
    <property type="entry name" value="HATPase_UhpB-NarQ-NarX-like"/>
    <property type="match status" value="1"/>
</dbReference>
<dbReference type="STRING" id="561176.SAMN04488561_3897"/>
<sequence length="428" mass="45630">MDRVRAAYRATRRALPFLLRGLVSSAVALVLLIRVLLVAAFTLVGVGWLAVPSTVRAVRRWAGDERHRVATFTGRPVPRPYASPDPPRTHQDDAGAPKVPTRTLLADPATWRDVGWVLFHGLTGLVVGVVAVLLPLSVVNAAVVPIYWSAMPADDPVQSPYPVTSWAGALGMLPLGFGWLVLTLTLVPLLARWQAGVAGQLLRPTKDARLSERVTELTATRAAALEAHGAELRRIERDLHDGTQNRLMGVIMHLGIAERALRRDPTSALPLLLQAQNQAGDALTELRDVVRTIYPPVLAERGLDGALAALAARCAIPCTLRVDRLRRLPAALEAAAYFVVAEALTNASKHSGADHVEVTLTLRPPASRGDEETLVIHVRDDGHGGADESGGSGLAGIRRRVAAFDGQTTVTSPLGGPTVVEAVIPCAS</sequence>
<reference evidence="13" key="1">
    <citation type="submission" date="2016-10" db="EMBL/GenBank/DDBJ databases">
        <authorList>
            <person name="Varghese N."/>
            <person name="Submissions S."/>
        </authorList>
    </citation>
    <scope>NUCLEOTIDE SEQUENCE [LARGE SCALE GENOMIC DNA]</scope>
    <source>
        <strain evidence="13">DSM 45237</strain>
    </source>
</reference>
<dbReference type="RefSeq" id="WP_069109695.1">
    <property type="nucleotide sequence ID" value="NZ_FNUC01000004.1"/>
</dbReference>
<proteinExistence type="predicted"/>
<keyword evidence="4" id="KW-0808">Transferase</keyword>
<dbReference type="GO" id="GO:0046983">
    <property type="term" value="F:protein dimerization activity"/>
    <property type="evidence" value="ECO:0007669"/>
    <property type="project" value="InterPro"/>
</dbReference>
<dbReference type="SMART" id="SM00387">
    <property type="entry name" value="HATPase_c"/>
    <property type="match status" value="1"/>
</dbReference>